<comment type="caution">
    <text evidence="2">The sequence shown here is derived from an EMBL/GenBank/DDBJ whole genome shotgun (WGS) entry which is preliminary data.</text>
</comment>
<accession>A0A8J7M8D0</accession>
<protein>
    <recommendedName>
        <fullName evidence="1">Sulfotransferase domain-containing protein</fullName>
    </recommendedName>
</protein>
<dbReference type="GO" id="GO:0008146">
    <property type="term" value="F:sulfotransferase activity"/>
    <property type="evidence" value="ECO:0007669"/>
    <property type="project" value="InterPro"/>
</dbReference>
<reference evidence="2" key="1">
    <citation type="submission" date="2020-12" db="EMBL/GenBank/DDBJ databases">
        <title>Bacterial taxonomy.</title>
        <authorList>
            <person name="Pan X."/>
        </authorList>
    </citation>
    <scope>NUCLEOTIDE SEQUENCE</scope>
    <source>
        <strain evidence="2">M0105</strain>
    </source>
</reference>
<dbReference type="SUPFAM" id="SSF52540">
    <property type="entry name" value="P-loop containing nucleoside triphosphate hydrolases"/>
    <property type="match status" value="1"/>
</dbReference>
<evidence type="ECO:0000313" key="2">
    <source>
        <dbReference type="EMBL" id="MBK0400184.1"/>
    </source>
</evidence>
<sequence length="281" mass="30730">MADETLTSGLAAPAQRKRALPVLYFSYGMTKCGSTLAFEMVRTILEQAGFAQPRLGAGAVADWSAINFAEGLGPERVAALRREAEAIGHPVVVKLHGGCTRAAATLLRDGVAKAHAVYRDPRDMALSLMDAGARARENDRPAFAEIATLDDALAATRRQHRTLCTWLRHIMVAPLCYDDVAFDPVRMIRRLALQIGVPAEPERVLETIERERFTQRNKAVRARHETELGAEDSMRIAAEFGPLTALSIDARVSPLDPGASGYMEWRRALARAAREHIAPPA</sequence>
<name>A0A8J7M8D0_9RHOB</name>
<dbReference type="InterPro" id="IPR027417">
    <property type="entry name" value="P-loop_NTPase"/>
</dbReference>
<proteinExistence type="predicted"/>
<dbReference type="AlphaFoldDB" id="A0A8J7M8D0"/>
<dbReference type="EMBL" id="JAEHHL010000008">
    <property type="protein sequence ID" value="MBK0400184.1"/>
    <property type="molecule type" value="Genomic_DNA"/>
</dbReference>
<dbReference type="InterPro" id="IPR000863">
    <property type="entry name" value="Sulfotransferase_dom"/>
</dbReference>
<evidence type="ECO:0000259" key="1">
    <source>
        <dbReference type="Pfam" id="PF00685"/>
    </source>
</evidence>
<dbReference type="Gene3D" id="3.40.50.300">
    <property type="entry name" value="P-loop containing nucleotide triphosphate hydrolases"/>
    <property type="match status" value="1"/>
</dbReference>
<evidence type="ECO:0000313" key="3">
    <source>
        <dbReference type="Proteomes" id="UP000655420"/>
    </source>
</evidence>
<keyword evidence="3" id="KW-1185">Reference proteome</keyword>
<dbReference type="Pfam" id="PF00685">
    <property type="entry name" value="Sulfotransfer_1"/>
    <property type="match status" value="1"/>
</dbReference>
<dbReference type="RefSeq" id="WP_200610644.1">
    <property type="nucleotide sequence ID" value="NZ_JAEHHL010000008.1"/>
</dbReference>
<feature type="domain" description="Sulfotransferase" evidence="1">
    <location>
        <begin position="28"/>
        <end position="215"/>
    </location>
</feature>
<gene>
    <name evidence="2" type="ORF">H0I76_13380</name>
</gene>
<dbReference type="Proteomes" id="UP000655420">
    <property type="component" value="Unassembled WGS sequence"/>
</dbReference>
<organism evidence="2 3">
    <name type="scientific">Thermohalobaculum xanthum</name>
    <dbReference type="NCBI Taxonomy" id="2753746"/>
    <lineage>
        <taxon>Bacteria</taxon>
        <taxon>Pseudomonadati</taxon>
        <taxon>Pseudomonadota</taxon>
        <taxon>Alphaproteobacteria</taxon>
        <taxon>Rhodobacterales</taxon>
        <taxon>Paracoccaceae</taxon>
        <taxon>Thermohalobaculum</taxon>
    </lineage>
</organism>